<accession>A0A1B7MY30</accession>
<evidence type="ECO:0000256" key="2">
    <source>
        <dbReference type="SAM" id="MobiDB-lite"/>
    </source>
</evidence>
<dbReference type="GO" id="GO:0019441">
    <property type="term" value="P:L-tryptophan catabolic process to kynurenine"/>
    <property type="evidence" value="ECO:0007669"/>
    <property type="project" value="InterPro"/>
</dbReference>
<evidence type="ECO:0000256" key="1">
    <source>
        <dbReference type="ARBA" id="ARBA00007865"/>
    </source>
</evidence>
<proteinExistence type="inferred from homology"/>
<dbReference type="PANTHER" id="PTHR34861">
    <property type="match status" value="1"/>
</dbReference>
<dbReference type="GO" id="GO:0004061">
    <property type="term" value="F:arylformamidase activity"/>
    <property type="evidence" value="ECO:0007669"/>
    <property type="project" value="InterPro"/>
</dbReference>
<reference evidence="3 4" key="1">
    <citation type="submission" date="2016-06" db="EMBL/GenBank/DDBJ databases">
        <title>Comparative genomics of the ectomycorrhizal sister species Rhizopogon vinicolor and Rhizopogon vesiculosus (Basidiomycota: Boletales) reveals a divergence of the mating type B locus.</title>
        <authorList>
            <consortium name="DOE Joint Genome Institute"/>
            <person name="Mujic A.B."/>
            <person name="Kuo A."/>
            <person name="Tritt A."/>
            <person name="Lipzen A."/>
            <person name="Chen C."/>
            <person name="Johnson J."/>
            <person name="Sharma A."/>
            <person name="Barry K."/>
            <person name="Grigoriev I.V."/>
            <person name="Spatafora J.W."/>
        </authorList>
    </citation>
    <scope>NUCLEOTIDE SEQUENCE [LARGE SCALE GENOMIC DNA]</scope>
    <source>
        <strain evidence="3 4">AM-OR11-026</strain>
    </source>
</reference>
<name>A0A1B7MY30_9AGAM</name>
<feature type="region of interest" description="Disordered" evidence="2">
    <location>
        <begin position="1"/>
        <end position="25"/>
    </location>
</feature>
<dbReference type="AlphaFoldDB" id="A0A1B7MY30"/>
<organism evidence="3 4">
    <name type="scientific">Rhizopogon vinicolor AM-OR11-026</name>
    <dbReference type="NCBI Taxonomy" id="1314800"/>
    <lineage>
        <taxon>Eukaryota</taxon>
        <taxon>Fungi</taxon>
        <taxon>Dikarya</taxon>
        <taxon>Basidiomycota</taxon>
        <taxon>Agaricomycotina</taxon>
        <taxon>Agaricomycetes</taxon>
        <taxon>Agaricomycetidae</taxon>
        <taxon>Boletales</taxon>
        <taxon>Suillineae</taxon>
        <taxon>Rhizopogonaceae</taxon>
        <taxon>Rhizopogon</taxon>
    </lineage>
</organism>
<gene>
    <name evidence="3" type="ORF">K503DRAFT_771438</name>
</gene>
<dbReference type="Pfam" id="PF04199">
    <property type="entry name" value="Cyclase"/>
    <property type="match status" value="1"/>
</dbReference>
<dbReference type="InterPro" id="IPR037175">
    <property type="entry name" value="KFase_sf"/>
</dbReference>
<dbReference type="OrthoDB" id="5396at2759"/>
<dbReference type="STRING" id="1314800.A0A1B7MY30"/>
<evidence type="ECO:0008006" key="5">
    <source>
        <dbReference type="Google" id="ProtNLM"/>
    </source>
</evidence>
<protein>
    <recommendedName>
        <fullName evidence="5">Cyclase</fullName>
    </recommendedName>
</protein>
<dbReference type="EMBL" id="KV448348">
    <property type="protein sequence ID" value="OAX37502.1"/>
    <property type="molecule type" value="Genomic_DNA"/>
</dbReference>
<dbReference type="SUPFAM" id="SSF102198">
    <property type="entry name" value="Putative cyclase"/>
    <property type="match status" value="1"/>
</dbReference>
<dbReference type="Gene3D" id="3.50.30.50">
    <property type="entry name" value="Putative cyclase"/>
    <property type="match status" value="1"/>
</dbReference>
<sequence length="388" mass="43377">MTSHLGHTLSLKGKTDEEQATAAKPVIEGISKTEPEICNILPTFDELPSFHDFKGCAWEVWGKDDELGTVNLLTPEVVARAAKEEIRLGRTVSLNWPIHFPSRPVFGRKIPSITTFSKAGPTIPIRDDIIHINTQSGSQWDGLKHYGLRDYNVFYNNTPADALSEGEMELHDPSEIDYSKIKLGMHNWAKHGVCGRGVLLDVVNYYTATGDSLPYDPWTTHPITVTELEAVAKKQGVEFRQGDILLLRVGFIQKYYASTNEAKAELSTGSEKETFAGIEQSEDMKRFLWFVIFQILPHYTMDCACRNNHFAAIASDQPSLERWPTPEGTPQLHQTILGLYGMPIGEFFDLEALSELCQVTGRYTFFFTSWPLNILGGAASPPNAAAYF</sequence>
<dbReference type="InParanoid" id="A0A1B7MY30"/>
<dbReference type="Proteomes" id="UP000092154">
    <property type="component" value="Unassembled WGS sequence"/>
</dbReference>
<evidence type="ECO:0000313" key="3">
    <source>
        <dbReference type="EMBL" id="OAX37502.1"/>
    </source>
</evidence>
<dbReference type="InterPro" id="IPR007325">
    <property type="entry name" value="KFase/CYL"/>
</dbReference>
<dbReference type="PANTHER" id="PTHR34861:SF10">
    <property type="entry name" value="CYCLASE"/>
    <property type="match status" value="1"/>
</dbReference>
<comment type="similarity">
    <text evidence="1">Belongs to the Cyclase 1 superfamily.</text>
</comment>
<evidence type="ECO:0000313" key="4">
    <source>
        <dbReference type="Proteomes" id="UP000092154"/>
    </source>
</evidence>
<keyword evidence="4" id="KW-1185">Reference proteome</keyword>